<proteinExistence type="inferred from homology"/>
<dbReference type="AlphaFoldDB" id="H2ZKI0"/>
<protein>
    <recommendedName>
        <fullName evidence="3">Peptidase S1 domain-containing protein</fullName>
    </recommendedName>
</protein>
<evidence type="ECO:0000256" key="2">
    <source>
        <dbReference type="ARBA" id="ARBA00024195"/>
    </source>
</evidence>
<dbReference type="Ensembl" id="ENSCSAVT00000018293.1">
    <property type="protein sequence ID" value="ENSCSAVP00000018096.1"/>
    <property type="gene ID" value="ENSCSAVG00000010642.1"/>
</dbReference>
<evidence type="ECO:0000259" key="3">
    <source>
        <dbReference type="PROSITE" id="PS50240"/>
    </source>
</evidence>
<comment type="similarity">
    <text evidence="2">Belongs to the peptidase S1 family. CLIP subfamily.</text>
</comment>
<dbReference type="eggNOG" id="KOG3627">
    <property type="taxonomic scope" value="Eukaryota"/>
</dbReference>
<dbReference type="InterPro" id="IPR001254">
    <property type="entry name" value="Trypsin_dom"/>
</dbReference>
<evidence type="ECO:0000313" key="5">
    <source>
        <dbReference type="Proteomes" id="UP000007875"/>
    </source>
</evidence>
<organism evidence="4 5">
    <name type="scientific">Ciona savignyi</name>
    <name type="common">Pacific transparent sea squirt</name>
    <dbReference type="NCBI Taxonomy" id="51511"/>
    <lineage>
        <taxon>Eukaryota</taxon>
        <taxon>Metazoa</taxon>
        <taxon>Chordata</taxon>
        <taxon>Tunicata</taxon>
        <taxon>Ascidiacea</taxon>
        <taxon>Phlebobranchia</taxon>
        <taxon>Cionidae</taxon>
        <taxon>Ciona</taxon>
    </lineage>
</organism>
<evidence type="ECO:0000256" key="1">
    <source>
        <dbReference type="ARBA" id="ARBA00023157"/>
    </source>
</evidence>
<dbReference type="HOGENOM" id="CLU_1387011_0_0_1"/>
<reference evidence="5" key="1">
    <citation type="submission" date="2003-08" db="EMBL/GenBank/DDBJ databases">
        <authorList>
            <person name="Birren B."/>
            <person name="Nusbaum C."/>
            <person name="Abebe A."/>
            <person name="Abouelleil A."/>
            <person name="Adekoya E."/>
            <person name="Ait-zahra M."/>
            <person name="Allen N."/>
            <person name="Allen T."/>
            <person name="An P."/>
            <person name="Anderson M."/>
            <person name="Anderson S."/>
            <person name="Arachchi H."/>
            <person name="Armbruster J."/>
            <person name="Bachantsang P."/>
            <person name="Baldwin J."/>
            <person name="Barry A."/>
            <person name="Bayul T."/>
            <person name="Blitshsteyn B."/>
            <person name="Bloom T."/>
            <person name="Blye J."/>
            <person name="Boguslavskiy L."/>
            <person name="Borowsky M."/>
            <person name="Boukhgalter B."/>
            <person name="Brunache A."/>
            <person name="Butler J."/>
            <person name="Calixte N."/>
            <person name="Calvo S."/>
            <person name="Camarata J."/>
            <person name="Campo K."/>
            <person name="Chang J."/>
            <person name="Cheshatsang Y."/>
            <person name="Citroen M."/>
            <person name="Collymore A."/>
            <person name="Considine T."/>
            <person name="Cook A."/>
            <person name="Cooke P."/>
            <person name="Corum B."/>
            <person name="Cuomo C."/>
            <person name="David R."/>
            <person name="Dawoe T."/>
            <person name="Degray S."/>
            <person name="Dodge S."/>
            <person name="Dooley K."/>
            <person name="Dorje P."/>
            <person name="Dorjee K."/>
            <person name="Dorris L."/>
            <person name="Duffey N."/>
            <person name="Dupes A."/>
            <person name="Elkins T."/>
            <person name="Engels R."/>
            <person name="Erickson J."/>
            <person name="Farina A."/>
            <person name="Faro S."/>
            <person name="Ferreira P."/>
            <person name="Fischer H."/>
            <person name="Fitzgerald M."/>
            <person name="Foley K."/>
            <person name="Gage D."/>
            <person name="Galagan J."/>
            <person name="Gearin G."/>
            <person name="Gnerre S."/>
            <person name="Gnirke A."/>
            <person name="Goyette A."/>
            <person name="Graham J."/>
            <person name="Grandbois E."/>
            <person name="Gyaltsen K."/>
            <person name="Hafez N."/>
            <person name="Hagopian D."/>
            <person name="Hagos B."/>
            <person name="Hall J."/>
            <person name="Hatcher B."/>
            <person name="Heller A."/>
            <person name="Higgins H."/>
            <person name="Honan T."/>
            <person name="Horn A."/>
            <person name="Houde N."/>
            <person name="Hughes L."/>
            <person name="Hulme W."/>
            <person name="Husby E."/>
            <person name="Iliev I."/>
            <person name="Jaffe D."/>
            <person name="Jones C."/>
            <person name="Kamal M."/>
            <person name="Kamat A."/>
            <person name="Kamvysselis M."/>
            <person name="Karlsson E."/>
            <person name="Kells C."/>
            <person name="Kieu A."/>
            <person name="Kisner P."/>
            <person name="Kodira C."/>
            <person name="Kulbokas E."/>
            <person name="Labutti K."/>
            <person name="Lama D."/>
            <person name="Landers T."/>
            <person name="Leger J."/>
            <person name="Levine S."/>
            <person name="Lewis D."/>
            <person name="Lewis T."/>
            <person name="Lindblad-toh K."/>
            <person name="Liu X."/>
            <person name="Lokyitsang T."/>
            <person name="Lokyitsang Y."/>
            <person name="Lucien O."/>
            <person name="Lui A."/>
            <person name="Ma L.J."/>
            <person name="Mabbitt R."/>
            <person name="Macdonald J."/>
            <person name="Maclean C."/>
            <person name="Major J."/>
            <person name="Manning J."/>
            <person name="Marabella R."/>
            <person name="Maru K."/>
            <person name="Matthews C."/>
            <person name="Mauceli E."/>
            <person name="Mccarthy M."/>
            <person name="Mcdonough S."/>
            <person name="Mcghee T."/>
            <person name="Meldrim J."/>
            <person name="Meneus L."/>
            <person name="Mesirov J."/>
            <person name="Mihalev A."/>
            <person name="Mihova T."/>
            <person name="Mikkelsen T."/>
            <person name="Mlenga V."/>
            <person name="Moru K."/>
            <person name="Mozes J."/>
            <person name="Mulrain L."/>
            <person name="Munson G."/>
            <person name="Naylor J."/>
            <person name="Newes C."/>
            <person name="Nguyen C."/>
            <person name="Nguyen N."/>
            <person name="Nguyen T."/>
            <person name="Nicol R."/>
            <person name="Nielsen C."/>
            <person name="Nizzari M."/>
            <person name="Norbu C."/>
            <person name="Norbu N."/>
            <person name="O'donnell P."/>
            <person name="Okoawo O."/>
            <person name="O'leary S."/>
            <person name="Omotosho B."/>
            <person name="O'neill K."/>
            <person name="Osman S."/>
            <person name="Parker S."/>
            <person name="Perrin D."/>
            <person name="Phunkhang P."/>
            <person name="Piqani B."/>
            <person name="Purcell S."/>
            <person name="Rachupka T."/>
            <person name="Ramasamy U."/>
            <person name="Rameau R."/>
            <person name="Ray V."/>
            <person name="Raymond C."/>
            <person name="Retta R."/>
            <person name="Richardson S."/>
            <person name="Rise C."/>
            <person name="Rodriguez J."/>
            <person name="Rogers J."/>
            <person name="Rogov P."/>
            <person name="Rutman M."/>
            <person name="Schupbach R."/>
            <person name="Seaman C."/>
            <person name="Settipalli S."/>
            <person name="Sharpe T."/>
            <person name="Sheridan J."/>
            <person name="Sherpa N."/>
            <person name="Shi J."/>
            <person name="Smirnov S."/>
            <person name="Smith C."/>
            <person name="Sougnez C."/>
            <person name="Spencer B."/>
            <person name="Stalker J."/>
            <person name="Stange-thomann N."/>
            <person name="Stavropoulos S."/>
            <person name="Stetson K."/>
            <person name="Stone C."/>
            <person name="Stone S."/>
            <person name="Stubbs M."/>
            <person name="Talamas J."/>
            <person name="Tchuinga P."/>
            <person name="Tenzing P."/>
            <person name="Tesfaye S."/>
            <person name="Theodore J."/>
            <person name="Thoulutsang Y."/>
            <person name="Topham K."/>
            <person name="Towey S."/>
            <person name="Tsamla T."/>
            <person name="Tsomo N."/>
            <person name="Vallee D."/>
            <person name="Vassiliev H."/>
            <person name="Venkataraman V."/>
            <person name="Vinson J."/>
            <person name="Vo A."/>
            <person name="Wade C."/>
            <person name="Wang S."/>
            <person name="Wangchuk T."/>
            <person name="Wangdi T."/>
            <person name="Whittaker C."/>
            <person name="Wilkinson J."/>
            <person name="Wu Y."/>
            <person name="Wyman D."/>
            <person name="Yadav S."/>
            <person name="Yang S."/>
            <person name="Yang X."/>
            <person name="Yeager S."/>
            <person name="Yee E."/>
            <person name="Young G."/>
            <person name="Zainoun J."/>
            <person name="Zembeck L."/>
            <person name="Zimmer A."/>
            <person name="Zody M."/>
            <person name="Lander E."/>
        </authorList>
    </citation>
    <scope>NUCLEOTIDE SEQUENCE [LARGE SCALE GENOMIC DNA]</scope>
</reference>
<reference evidence="4" key="3">
    <citation type="submission" date="2025-09" db="UniProtKB">
        <authorList>
            <consortium name="Ensembl"/>
        </authorList>
    </citation>
    <scope>IDENTIFICATION</scope>
</reference>
<dbReference type="InParanoid" id="H2ZKI0"/>
<evidence type="ECO:0000313" key="4">
    <source>
        <dbReference type="Ensembl" id="ENSCSAVP00000018096.1"/>
    </source>
</evidence>
<dbReference type="Pfam" id="PF00089">
    <property type="entry name" value="Trypsin"/>
    <property type="match status" value="1"/>
</dbReference>
<dbReference type="Proteomes" id="UP000007875">
    <property type="component" value="Unassembled WGS sequence"/>
</dbReference>
<dbReference type="PROSITE" id="PS50240">
    <property type="entry name" value="TRYPSIN_DOM"/>
    <property type="match status" value="1"/>
</dbReference>
<dbReference type="GO" id="GO:0004252">
    <property type="term" value="F:serine-type endopeptidase activity"/>
    <property type="evidence" value="ECO:0007669"/>
    <property type="project" value="InterPro"/>
</dbReference>
<dbReference type="OMA" id="DENMEHD"/>
<dbReference type="GO" id="GO:0006508">
    <property type="term" value="P:proteolysis"/>
    <property type="evidence" value="ECO:0007669"/>
    <property type="project" value="InterPro"/>
</dbReference>
<sequence length="197" mass="21315">VSNIVLGYGSSELWRLTRLSHLLREGDGSIMSLDDATGATVRRLGHIYIHPTYDENMEHDIALVKVMEPIVWSAKVIPACLPPAEPSLDHVGHGRVHLPKQYCKLAGWGSEADGGDYVGHLASIEIPVMTDQKCAHTSASIFGRRVDTWSTLCAGHFDGTRQSPCKGDDGGGLTCQWNGNYYLVGVAGQQIGECSVL</sequence>
<name>H2ZKI0_CIOSA</name>
<dbReference type="InterPro" id="IPR009003">
    <property type="entry name" value="Peptidase_S1_PA"/>
</dbReference>
<keyword evidence="1" id="KW-1015">Disulfide bond</keyword>
<dbReference type="Gene3D" id="2.40.10.10">
    <property type="entry name" value="Trypsin-like serine proteases"/>
    <property type="match status" value="2"/>
</dbReference>
<dbReference type="InterPro" id="IPR043504">
    <property type="entry name" value="Peptidase_S1_PA_chymotrypsin"/>
</dbReference>
<dbReference type="InterPro" id="IPR051487">
    <property type="entry name" value="Ser/Thr_Proteases_Immune/Dev"/>
</dbReference>
<dbReference type="STRING" id="51511.ENSCSAVP00000018096"/>
<keyword evidence="5" id="KW-1185">Reference proteome</keyword>
<dbReference type="PANTHER" id="PTHR24256">
    <property type="entry name" value="TRYPTASE-RELATED"/>
    <property type="match status" value="1"/>
</dbReference>
<reference evidence="4" key="2">
    <citation type="submission" date="2025-08" db="UniProtKB">
        <authorList>
            <consortium name="Ensembl"/>
        </authorList>
    </citation>
    <scope>IDENTIFICATION</scope>
</reference>
<dbReference type="SUPFAM" id="SSF50494">
    <property type="entry name" value="Trypsin-like serine proteases"/>
    <property type="match status" value="1"/>
</dbReference>
<feature type="domain" description="Peptidase S1" evidence="3">
    <location>
        <begin position="1"/>
        <end position="197"/>
    </location>
</feature>
<accession>H2ZKI0</accession>
<dbReference type="SMART" id="SM00020">
    <property type="entry name" value="Tryp_SPc"/>
    <property type="match status" value="1"/>
</dbReference>